<sequence>MLNSNLASMHTLKTAWHVAKKHFELRTMSADGVEVLKKCQKFISLEMINGALKHFIELLQQLPPDDLGRPSLKNTILTNKGSMSCLRTKSSFCQTWTGRYQNTRIKRQRSSSR</sequence>
<proteinExistence type="predicted"/>
<dbReference type="Proteomes" id="UP001434883">
    <property type="component" value="Unassembled WGS sequence"/>
</dbReference>
<gene>
    <name evidence="1" type="ORF">XENOCAPTIV_014313</name>
</gene>
<accession>A0ABV0S8X8</accession>
<keyword evidence="2" id="KW-1185">Reference proteome</keyword>
<comment type="caution">
    <text evidence="1">The sequence shown here is derived from an EMBL/GenBank/DDBJ whole genome shotgun (WGS) entry which is preliminary data.</text>
</comment>
<evidence type="ECO:0000313" key="2">
    <source>
        <dbReference type="Proteomes" id="UP001434883"/>
    </source>
</evidence>
<dbReference type="EMBL" id="JAHRIN010070189">
    <property type="protein sequence ID" value="MEQ2216321.1"/>
    <property type="molecule type" value="Genomic_DNA"/>
</dbReference>
<evidence type="ECO:0000313" key="1">
    <source>
        <dbReference type="EMBL" id="MEQ2216321.1"/>
    </source>
</evidence>
<reference evidence="1 2" key="1">
    <citation type="submission" date="2021-06" db="EMBL/GenBank/DDBJ databases">
        <authorList>
            <person name="Palmer J.M."/>
        </authorList>
    </citation>
    <scope>NUCLEOTIDE SEQUENCE [LARGE SCALE GENOMIC DNA]</scope>
    <source>
        <strain evidence="1 2">XC_2019</strain>
        <tissue evidence="1">Muscle</tissue>
    </source>
</reference>
<protein>
    <submittedName>
        <fullName evidence="1">Uncharacterized protein</fullName>
    </submittedName>
</protein>
<name>A0ABV0S8X8_9TELE</name>
<organism evidence="1 2">
    <name type="scientific">Xenoophorus captivus</name>
    <dbReference type="NCBI Taxonomy" id="1517983"/>
    <lineage>
        <taxon>Eukaryota</taxon>
        <taxon>Metazoa</taxon>
        <taxon>Chordata</taxon>
        <taxon>Craniata</taxon>
        <taxon>Vertebrata</taxon>
        <taxon>Euteleostomi</taxon>
        <taxon>Actinopterygii</taxon>
        <taxon>Neopterygii</taxon>
        <taxon>Teleostei</taxon>
        <taxon>Neoteleostei</taxon>
        <taxon>Acanthomorphata</taxon>
        <taxon>Ovalentaria</taxon>
        <taxon>Atherinomorphae</taxon>
        <taxon>Cyprinodontiformes</taxon>
        <taxon>Goodeidae</taxon>
        <taxon>Xenoophorus</taxon>
    </lineage>
</organism>